<dbReference type="CDD" id="cd00081">
    <property type="entry name" value="Hint"/>
    <property type="match status" value="1"/>
</dbReference>
<dbReference type="eggNOG" id="KOG3638">
    <property type="taxonomic scope" value="Eukaryota"/>
</dbReference>
<proteinExistence type="predicted"/>
<sequence length="612" mass="69185">MASPIEYFRLLFFSFFFLYKHSNCLIHFPIVMKFSLSVIVYLKTVKCIRIAFFLNEISENNKSAFKLAMDCLLLCQFSANNVQTEQGRTRLKFHNSLYEKFQNCVLPSGQPVLGCARPTCFGWHPNGHQLPTNAKFFRINQKNDGFLRDDPLTIHTFNAADPRMYSQQKSTCDHEFPSLSCNSEDQWVGGISPVMNATITQVIAYQCCTYLPLRASTDKGIATVSSGQIVAGGEVTENNHQYAFDYISNIKKKLDEQGEIFYEVNIRRFSCLDLQKADRSVAEVLESENVIRHVNGHRAIAYQAPLAAGATPIETGELVVPAGVENGQEVIIEEIVAQPGFIEENTTNSPPPPPFPQQGFQPPPQPFQAQGFQPAPVPAQPAGYFPSYGYGAPAGLQLYTCFPGDATVIVYNKGVKRMDELEIGDWVESFEKNGEEVTHVPVQYWIHRDPEQEAVFFEFSLDNGEKFSLTEKHLVYVSQCLAENQHKEENINSHPVSAENVKVGDCLYIAHRKNNKMYQHVKVLEINLVKKTGIYAPMTSIGHLLVNRIHASCHSETDNHSLQNTFFAKTLNWKNEFSKYFWYLDTNKEYNFGYGLSSLLDVIDLVLPSKLM</sequence>
<evidence type="ECO:0000259" key="5">
    <source>
        <dbReference type="SMART" id="SM00305"/>
    </source>
</evidence>
<gene>
    <name evidence="7" type="primary">Cre-wrt-4.2</name>
    <name evidence="7" type="ORF">CRE_09470</name>
</gene>
<reference evidence="7" key="1">
    <citation type="submission" date="2007-07" db="EMBL/GenBank/DDBJ databases">
        <title>PCAP assembly of the Caenorhabditis remanei genome.</title>
        <authorList>
            <consortium name="The Caenorhabditis remanei Sequencing Consortium"/>
            <person name="Wilson R.K."/>
        </authorList>
    </citation>
    <scope>NUCLEOTIDE SEQUENCE [LARGE SCALE GENOMIC DNA]</scope>
    <source>
        <strain evidence="7">PB4641</strain>
    </source>
</reference>
<protein>
    <submittedName>
        <fullName evidence="7">CRE-WRT-4.2 protein</fullName>
    </submittedName>
</protein>
<dbReference type="InterPro" id="IPR036844">
    <property type="entry name" value="Hint_dom_sf"/>
</dbReference>
<dbReference type="GO" id="GO:0016539">
    <property type="term" value="P:intein-mediated protein splicing"/>
    <property type="evidence" value="ECO:0007669"/>
    <property type="project" value="InterPro"/>
</dbReference>
<dbReference type="PRINTS" id="PR00632">
    <property type="entry name" value="SONICHHOG"/>
</dbReference>
<dbReference type="Pfam" id="PF01079">
    <property type="entry name" value="Hint"/>
    <property type="match status" value="1"/>
</dbReference>
<keyword evidence="8" id="KW-1185">Reference proteome</keyword>
<dbReference type="GO" id="GO:0005576">
    <property type="term" value="C:extracellular region"/>
    <property type="evidence" value="ECO:0007669"/>
    <property type="project" value="UniProtKB-SubCell"/>
</dbReference>
<dbReference type="InterPro" id="IPR001767">
    <property type="entry name" value="Hedgehog_Hint"/>
</dbReference>
<dbReference type="Gene3D" id="2.170.16.10">
    <property type="entry name" value="Hedgehog/Intein (Hint) domain"/>
    <property type="match status" value="1"/>
</dbReference>
<name>E3LJ38_CAERE</name>
<dbReference type="InterPro" id="IPR001657">
    <property type="entry name" value="Hedgehog"/>
</dbReference>
<dbReference type="HOGENOM" id="CLU_034413_0_0_1"/>
<keyword evidence="4" id="KW-0732">Signal</keyword>
<comment type="subcellular location">
    <subcellularLocation>
        <location evidence="1">Secreted</location>
        <location evidence="1">Extracellular space</location>
    </subcellularLocation>
</comment>
<feature type="domain" description="Hint" evidence="6">
    <location>
        <begin position="399"/>
        <end position="511"/>
    </location>
</feature>
<dbReference type="STRING" id="31234.E3LJ38"/>
<feature type="domain" description="Hint" evidence="5">
    <location>
        <begin position="515"/>
        <end position="559"/>
    </location>
</feature>
<dbReference type="GO" id="GO:0016540">
    <property type="term" value="P:protein autoprocessing"/>
    <property type="evidence" value="ECO:0007669"/>
    <property type="project" value="InterPro"/>
</dbReference>
<dbReference type="SMART" id="SM00306">
    <property type="entry name" value="HintN"/>
    <property type="match status" value="1"/>
</dbReference>
<dbReference type="SUPFAM" id="SSF51294">
    <property type="entry name" value="Hedgehog/intein (Hint) domain"/>
    <property type="match status" value="1"/>
</dbReference>
<evidence type="ECO:0000313" key="7">
    <source>
        <dbReference type="EMBL" id="EFO94982.1"/>
    </source>
</evidence>
<evidence type="ECO:0000256" key="2">
    <source>
        <dbReference type="ARBA" id="ARBA00022473"/>
    </source>
</evidence>
<dbReference type="InParanoid" id="E3LJ38"/>
<evidence type="ECO:0000256" key="4">
    <source>
        <dbReference type="ARBA" id="ARBA00022729"/>
    </source>
</evidence>
<keyword evidence="2" id="KW-0217">Developmental protein</keyword>
<evidence type="ECO:0000256" key="1">
    <source>
        <dbReference type="ARBA" id="ARBA00004239"/>
    </source>
</evidence>
<dbReference type="GO" id="GO:0007267">
    <property type="term" value="P:cell-cell signaling"/>
    <property type="evidence" value="ECO:0007669"/>
    <property type="project" value="InterPro"/>
</dbReference>
<accession>E3LJ38</accession>
<dbReference type="PROSITE" id="PS50817">
    <property type="entry name" value="INTEIN_N_TER"/>
    <property type="match status" value="1"/>
</dbReference>
<dbReference type="Proteomes" id="UP000008281">
    <property type="component" value="Unassembled WGS sequence"/>
</dbReference>
<dbReference type="InterPro" id="IPR003586">
    <property type="entry name" value="Hint_dom_C"/>
</dbReference>
<evidence type="ECO:0000313" key="8">
    <source>
        <dbReference type="Proteomes" id="UP000008281"/>
    </source>
</evidence>
<dbReference type="InterPro" id="IPR006141">
    <property type="entry name" value="Intein_N"/>
</dbReference>
<dbReference type="FunCoup" id="E3LJ38">
    <property type="interactions" value="146"/>
</dbReference>
<dbReference type="InterPro" id="IPR003587">
    <property type="entry name" value="Hint_dom_N"/>
</dbReference>
<evidence type="ECO:0000256" key="3">
    <source>
        <dbReference type="ARBA" id="ARBA00022525"/>
    </source>
</evidence>
<dbReference type="SMART" id="SM00305">
    <property type="entry name" value="HintC"/>
    <property type="match status" value="1"/>
</dbReference>
<dbReference type="EMBL" id="DS268409">
    <property type="protein sequence ID" value="EFO94982.1"/>
    <property type="molecule type" value="Genomic_DNA"/>
</dbReference>
<dbReference type="AlphaFoldDB" id="E3LJ38"/>
<dbReference type="GO" id="GO:0048731">
    <property type="term" value="P:system development"/>
    <property type="evidence" value="ECO:0007669"/>
    <property type="project" value="UniProtKB-ARBA"/>
</dbReference>
<dbReference type="OrthoDB" id="5212at2759"/>
<keyword evidence="3" id="KW-0964">Secreted</keyword>
<dbReference type="PANTHER" id="PTHR46706">
    <property type="entry name" value="PROTEIN QUA-1-RELATED"/>
    <property type="match status" value="1"/>
</dbReference>
<dbReference type="PANTHER" id="PTHR46706:SF12">
    <property type="entry name" value="PROTEIN QUA-1-RELATED"/>
    <property type="match status" value="1"/>
</dbReference>
<dbReference type="OMA" id="ANCAGIN"/>
<dbReference type="MEROPS" id="C46.007"/>
<organism evidence="8">
    <name type="scientific">Caenorhabditis remanei</name>
    <name type="common">Caenorhabditis vulgaris</name>
    <dbReference type="NCBI Taxonomy" id="31234"/>
    <lineage>
        <taxon>Eukaryota</taxon>
        <taxon>Metazoa</taxon>
        <taxon>Ecdysozoa</taxon>
        <taxon>Nematoda</taxon>
        <taxon>Chromadorea</taxon>
        <taxon>Rhabditida</taxon>
        <taxon>Rhabditina</taxon>
        <taxon>Rhabditomorpha</taxon>
        <taxon>Rhabditoidea</taxon>
        <taxon>Rhabditidae</taxon>
        <taxon>Peloderinae</taxon>
        <taxon>Caenorhabditis</taxon>
    </lineage>
</organism>
<evidence type="ECO:0000259" key="6">
    <source>
        <dbReference type="SMART" id="SM00306"/>
    </source>
</evidence>
<dbReference type="InterPro" id="IPR052140">
    <property type="entry name" value="Dev_Signal_Hedgehog-like"/>
</dbReference>